<accession>A0A8R1YF60</accession>
<dbReference type="Pfam" id="PF10853">
    <property type="entry name" value="DUF2650"/>
    <property type="match status" value="1"/>
</dbReference>
<evidence type="ECO:0000313" key="1">
    <source>
        <dbReference type="EnsemblMetazoa" id="PPA16140.1"/>
    </source>
</evidence>
<evidence type="ECO:0000313" key="2">
    <source>
        <dbReference type="Proteomes" id="UP000005239"/>
    </source>
</evidence>
<protein>
    <submittedName>
        <fullName evidence="1">Uncharacterized protein</fullName>
    </submittedName>
</protein>
<dbReference type="PANTHER" id="PTHR34149:SF2">
    <property type="entry name" value="PROTEIN CBG11905"/>
    <property type="match status" value="1"/>
</dbReference>
<sequence length="104" mass="11512">MPRLSLVVLFTLAATATADSSLIDSLFRLQPLVLKSSSTCPVPLVGQSCPHATEFYYFSCCGDFNKDCCLELQDWITTSLLLILLSIVICIFGTFCCMCRKRSD</sequence>
<dbReference type="PANTHER" id="PTHR34149">
    <property type="entry name" value="PROTEIN CBG11905-RELATED"/>
    <property type="match status" value="1"/>
</dbReference>
<organism evidence="1 2">
    <name type="scientific">Pristionchus pacificus</name>
    <name type="common">Parasitic nematode worm</name>
    <dbReference type="NCBI Taxonomy" id="54126"/>
    <lineage>
        <taxon>Eukaryota</taxon>
        <taxon>Metazoa</taxon>
        <taxon>Ecdysozoa</taxon>
        <taxon>Nematoda</taxon>
        <taxon>Chromadorea</taxon>
        <taxon>Rhabditida</taxon>
        <taxon>Rhabditina</taxon>
        <taxon>Diplogasteromorpha</taxon>
        <taxon>Diplogasteroidea</taxon>
        <taxon>Neodiplogasteridae</taxon>
        <taxon>Pristionchus</taxon>
    </lineage>
</organism>
<name>A0A454XS07_PRIPA</name>
<dbReference type="AlphaFoldDB" id="A0A454XS07"/>
<reference evidence="1" key="2">
    <citation type="submission" date="2022-06" db="UniProtKB">
        <authorList>
            <consortium name="EnsemblMetazoa"/>
        </authorList>
    </citation>
    <scope>IDENTIFICATION</scope>
    <source>
        <strain evidence="1">PS312</strain>
    </source>
</reference>
<dbReference type="Proteomes" id="UP000005239">
    <property type="component" value="Unassembled WGS sequence"/>
</dbReference>
<gene>
    <name evidence="1" type="primary">WBGene00105694</name>
</gene>
<dbReference type="InterPro" id="IPR022559">
    <property type="entry name" value="SUP-1-like"/>
</dbReference>
<proteinExistence type="predicted"/>
<dbReference type="EnsemblMetazoa" id="PPA16140.1">
    <property type="protein sequence ID" value="PPA16140.1"/>
    <property type="gene ID" value="WBGene00105694"/>
</dbReference>
<reference evidence="2" key="1">
    <citation type="journal article" date="2008" name="Nat. Genet.">
        <title>The Pristionchus pacificus genome provides a unique perspective on nematode lifestyle and parasitism.</title>
        <authorList>
            <person name="Dieterich C."/>
            <person name="Clifton S.W."/>
            <person name="Schuster L.N."/>
            <person name="Chinwalla A."/>
            <person name="Delehaunty K."/>
            <person name="Dinkelacker I."/>
            <person name="Fulton L."/>
            <person name="Fulton R."/>
            <person name="Godfrey J."/>
            <person name="Minx P."/>
            <person name="Mitreva M."/>
            <person name="Roeseler W."/>
            <person name="Tian H."/>
            <person name="Witte H."/>
            <person name="Yang S.P."/>
            <person name="Wilson R.K."/>
            <person name="Sommer R.J."/>
        </authorList>
    </citation>
    <scope>NUCLEOTIDE SEQUENCE [LARGE SCALE GENOMIC DNA]</scope>
    <source>
        <strain evidence="2">PS312</strain>
    </source>
</reference>
<keyword evidence="2" id="KW-1185">Reference proteome</keyword>
<accession>A0A454XS07</accession>